<protein>
    <recommendedName>
        <fullName evidence="8">FAD/NAD(P)-binding domain-containing protein</fullName>
    </recommendedName>
</protein>
<name>A0ABR3J308_9AGAR</name>
<gene>
    <name evidence="6" type="ORF">HGRIS_010007</name>
</gene>
<keyword evidence="5" id="KW-1133">Transmembrane helix</keyword>
<accession>A0ABR3J308</accession>
<evidence type="ECO:0000313" key="6">
    <source>
        <dbReference type="EMBL" id="KAL0949998.1"/>
    </source>
</evidence>
<dbReference type="InterPro" id="IPR036188">
    <property type="entry name" value="FAD/NAD-bd_sf"/>
</dbReference>
<dbReference type="Pfam" id="PF00743">
    <property type="entry name" value="FMO-like"/>
    <property type="match status" value="1"/>
</dbReference>
<dbReference type="InterPro" id="IPR020946">
    <property type="entry name" value="Flavin_mOase-like"/>
</dbReference>
<evidence type="ECO:0000313" key="7">
    <source>
        <dbReference type="Proteomes" id="UP001556367"/>
    </source>
</evidence>
<feature type="transmembrane region" description="Helical" evidence="5">
    <location>
        <begin position="530"/>
        <end position="548"/>
    </location>
</feature>
<dbReference type="PANTHER" id="PTHR42877:SF4">
    <property type="entry name" value="FAD_NAD(P)-BINDING DOMAIN-CONTAINING PROTEIN-RELATED"/>
    <property type="match status" value="1"/>
</dbReference>
<organism evidence="6 7">
    <name type="scientific">Hohenbuehelia grisea</name>
    <dbReference type="NCBI Taxonomy" id="104357"/>
    <lineage>
        <taxon>Eukaryota</taxon>
        <taxon>Fungi</taxon>
        <taxon>Dikarya</taxon>
        <taxon>Basidiomycota</taxon>
        <taxon>Agaricomycotina</taxon>
        <taxon>Agaricomycetes</taxon>
        <taxon>Agaricomycetidae</taxon>
        <taxon>Agaricales</taxon>
        <taxon>Pleurotineae</taxon>
        <taxon>Pleurotaceae</taxon>
        <taxon>Hohenbuehelia</taxon>
    </lineage>
</organism>
<keyword evidence="7" id="KW-1185">Reference proteome</keyword>
<evidence type="ECO:0000256" key="1">
    <source>
        <dbReference type="ARBA" id="ARBA00010139"/>
    </source>
</evidence>
<proteinExistence type="inferred from homology"/>
<dbReference type="SUPFAM" id="SSF51905">
    <property type="entry name" value="FAD/NAD(P)-binding domain"/>
    <property type="match status" value="1"/>
</dbReference>
<keyword evidence="2" id="KW-0285">Flavoprotein</keyword>
<comment type="similarity">
    <text evidence="1">Belongs to the FAD-binding monooxygenase family.</text>
</comment>
<evidence type="ECO:0000256" key="2">
    <source>
        <dbReference type="ARBA" id="ARBA00022630"/>
    </source>
</evidence>
<dbReference type="EMBL" id="JASNQZ010000012">
    <property type="protein sequence ID" value="KAL0949998.1"/>
    <property type="molecule type" value="Genomic_DNA"/>
</dbReference>
<keyword evidence="4" id="KW-0560">Oxidoreductase</keyword>
<evidence type="ECO:0008006" key="8">
    <source>
        <dbReference type="Google" id="ProtNLM"/>
    </source>
</evidence>
<evidence type="ECO:0000256" key="5">
    <source>
        <dbReference type="SAM" id="Phobius"/>
    </source>
</evidence>
<evidence type="ECO:0000256" key="3">
    <source>
        <dbReference type="ARBA" id="ARBA00022827"/>
    </source>
</evidence>
<comment type="caution">
    <text evidence="6">The sequence shown here is derived from an EMBL/GenBank/DDBJ whole genome shotgun (WGS) entry which is preliminary data.</text>
</comment>
<sequence length="571" mass="64030">MLTSDSPAKEARSPRVIIVGAGLAGISAGVALKQQLGFTNFTIYEQADNVGGTWRDNTYPGCGSDVPGHWYSLSTELNPNWASYFVTQPEIQEYWQGIFHKHGLEAHTKLCTTFEEAEWDSERQLYRVRLRQRAVGRTYGDDVKDEGVLIEEEAEGLIMAIGGFMSPMYPKDLPGAEQFQGAIWHSARWNHTFDLKGKRVGVIGNGCSAAQFVPKISEDPSVKVTNFCRTPQWFVPQGNYRYPGWAKWLFAHVPVVMRFYRNFIMTRADFSFLLFRKANTLVQNLVRKRCTDYIKHKAPKDAVERLIPNYPPGCKRIIVNPGYLDALNRPNVKLNWDGIESIVEEGIKLKTGEVIPLDVIIFGTGYSIEPANLRLIGSNGITMQEYYKSQGGITAYLGTCIPGFPNVFTLLGPNTATGHASVIFTEEVQINLAVQLLRPVIEGKAKSFEVTQASLDKYDSWLQGRLADSVWTECNSYYRQDSDTKPRIVVTFPGPVSLFWWMARKPRWGEFKAVGADAWFSTLKHQKRRSLAVTGLLLSSVLALGFYWPQVAPTLFAGLSGAAQALKSFLH</sequence>
<dbReference type="InterPro" id="IPR051209">
    <property type="entry name" value="FAD-bind_Monooxygenase_sf"/>
</dbReference>
<evidence type="ECO:0000256" key="4">
    <source>
        <dbReference type="ARBA" id="ARBA00023002"/>
    </source>
</evidence>
<dbReference type="PANTHER" id="PTHR42877">
    <property type="entry name" value="L-ORNITHINE N(5)-MONOOXYGENASE-RELATED"/>
    <property type="match status" value="1"/>
</dbReference>
<dbReference type="Gene3D" id="3.50.50.60">
    <property type="entry name" value="FAD/NAD(P)-binding domain"/>
    <property type="match status" value="3"/>
</dbReference>
<dbReference type="Pfam" id="PF13450">
    <property type="entry name" value="NAD_binding_8"/>
    <property type="match status" value="1"/>
</dbReference>
<keyword evidence="3" id="KW-0274">FAD</keyword>
<dbReference type="Proteomes" id="UP001556367">
    <property type="component" value="Unassembled WGS sequence"/>
</dbReference>
<keyword evidence="5" id="KW-0812">Transmembrane</keyword>
<keyword evidence="5" id="KW-0472">Membrane</keyword>
<reference evidence="7" key="1">
    <citation type="submission" date="2024-06" db="EMBL/GenBank/DDBJ databases">
        <title>Multi-omics analyses provide insights into the biosynthesis of the anticancer antibiotic pleurotin in Hohenbuehelia grisea.</title>
        <authorList>
            <person name="Weaver J.A."/>
            <person name="Alberti F."/>
        </authorList>
    </citation>
    <scope>NUCLEOTIDE SEQUENCE [LARGE SCALE GENOMIC DNA]</scope>
    <source>
        <strain evidence="7">T-177</strain>
    </source>
</reference>